<dbReference type="STRING" id="1192034.CAP_2274"/>
<proteinExistence type="inferred from homology"/>
<dbReference type="GO" id="GO:0008113">
    <property type="term" value="F:peptide-methionine (S)-S-oxide reductase activity"/>
    <property type="evidence" value="ECO:0007669"/>
    <property type="project" value="UniProtKB-UniRule"/>
</dbReference>
<comment type="similarity">
    <text evidence="4">Belongs to the MsrA Met sulfoxide reductase family.</text>
</comment>
<keyword evidence="1 4" id="KW-0560">Oxidoreductase</keyword>
<dbReference type="PROSITE" id="PS51257">
    <property type="entry name" value="PROKAR_LIPOPROTEIN"/>
    <property type="match status" value="1"/>
</dbReference>
<dbReference type="HAMAP" id="MF_01401">
    <property type="entry name" value="MsrA"/>
    <property type="match status" value="1"/>
</dbReference>
<evidence type="ECO:0000256" key="5">
    <source>
        <dbReference type="SAM" id="MobiDB-lite"/>
    </source>
</evidence>
<protein>
    <recommendedName>
        <fullName evidence="4">Peptide methionine sulfoxide reductase MsrA</fullName>
        <shortName evidence="4">Protein-methionine-S-oxide reductase</shortName>
        <ecNumber evidence="4">1.8.4.11</ecNumber>
    </recommendedName>
    <alternativeName>
        <fullName evidence="4">Peptide-methionine (S)-S-oxide reductase</fullName>
        <shortName evidence="4">Peptide Met(O) reductase</shortName>
    </alternativeName>
</protein>
<dbReference type="PANTHER" id="PTHR43774">
    <property type="entry name" value="PEPTIDE METHIONINE SULFOXIDE REDUCTASE"/>
    <property type="match status" value="1"/>
</dbReference>
<dbReference type="GO" id="GO:0033744">
    <property type="term" value="F:L-methionine:thioredoxin-disulfide S-oxidoreductase activity"/>
    <property type="evidence" value="ECO:0007669"/>
    <property type="project" value="RHEA"/>
</dbReference>
<sequence>MRTLPALLPLLASLLLACQTPPGAQASSASNAPAGTPAGEGNQGTPKLTSDKLIAPGPDGRRPTGTDPGSVGQGTPLTPRPGHELAAFAAGCFWGVEDAFRQIPGVTATAVGYTGGHTKNPTYEEVCDHGTGHAEAVLVEFDPKVLSYERLLKAFFQIHDPTTLNRQGPDEGDQYRSGIFTFSEAQAEATRRALVDAQAQHQDKIVTKVEPIGSFYKAEGYHQQYSERTGHHGCPVGKLTGI</sequence>
<dbReference type="EC" id="1.8.4.11" evidence="4"/>
<dbReference type="AlphaFoldDB" id="A0A017TA47"/>
<dbReference type="PANTHER" id="PTHR43774:SF1">
    <property type="entry name" value="PEPTIDE METHIONINE SULFOXIDE REDUCTASE MSRA 2"/>
    <property type="match status" value="1"/>
</dbReference>
<dbReference type="eggNOG" id="COG0225">
    <property type="taxonomic scope" value="Bacteria"/>
</dbReference>
<evidence type="ECO:0000256" key="4">
    <source>
        <dbReference type="HAMAP-Rule" id="MF_01401"/>
    </source>
</evidence>
<comment type="catalytic activity">
    <reaction evidence="3 4">
        <text>[thioredoxin]-disulfide + L-methionine + H2O = L-methionine (S)-S-oxide + [thioredoxin]-dithiol</text>
        <dbReference type="Rhea" id="RHEA:19993"/>
        <dbReference type="Rhea" id="RHEA-COMP:10698"/>
        <dbReference type="Rhea" id="RHEA-COMP:10700"/>
        <dbReference type="ChEBI" id="CHEBI:15377"/>
        <dbReference type="ChEBI" id="CHEBI:29950"/>
        <dbReference type="ChEBI" id="CHEBI:50058"/>
        <dbReference type="ChEBI" id="CHEBI:57844"/>
        <dbReference type="ChEBI" id="CHEBI:58772"/>
        <dbReference type="EC" id="1.8.4.11"/>
    </reaction>
</comment>
<comment type="caution">
    <text evidence="8">The sequence shown here is derived from an EMBL/GenBank/DDBJ whole genome shotgun (WGS) entry which is preliminary data.</text>
</comment>
<dbReference type="NCBIfam" id="TIGR00401">
    <property type="entry name" value="msrA"/>
    <property type="match status" value="1"/>
</dbReference>
<dbReference type="Gene3D" id="3.30.1060.10">
    <property type="entry name" value="Peptide methionine sulphoxide reductase MsrA"/>
    <property type="match status" value="1"/>
</dbReference>
<accession>A0A017TA47</accession>
<dbReference type="InterPro" id="IPR002569">
    <property type="entry name" value="Met_Sox_Rdtase_MsrA_dom"/>
</dbReference>
<dbReference type="EMBL" id="ASRX01000018">
    <property type="protein sequence ID" value="EYF06084.1"/>
    <property type="molecule type" value="Genomic_DNA"/>
</dbReference>
<evidence type="ECO:0000313" key="8">
    <source>
        <dbReference type="EMBL" id="EYF06084.1"/>
    </source>
</evidence>
<feature type="signal peptide" evidence="6">
    <location>
        <begin position="1"/>
        <end position="26"/>
    </location>
</feature>
<dbReference type="OrthoDB" id="4174719at2"/>
<comment type="function">
    <text evidence="4">Has an important function as a repair enzyme for proteins that have been inactivated by oxidation. Catalyzes the reversible oxidation-reduction of methionine sulfoxide in proteins to methionine.</text>
</comment>
<feature type="domain" description="Peptide methionine sulphoxide reductase MsrA" evidence="7">
    <location>
        <begin position="86"/>
        <end position="232"/>
    </location>
</feature>
<reference evidence="8 9" key="1">
    <citation type="submission" date="2013-05" db="EMBL/GenBank/DDBJ databases">
        <title>Genome assembly of Chondromyces apiculatus DSM 436.</title>
        <authorList>
            <person name="Sharma G."/>
            <person name="Khatri I."/>
            <person name="Kaur C."/>
            <person name="Mayilraj S."/>
            <person name="Subramanian S."/>
        </authorList>
    </citation>
    <scope>NUCLEOTIDE SEQUENCE [LARGE SCALE GENOMIC DNA]</scope>
    <source>
        <strain evidence="8 9">DSM 436</strain>
    </source>
</reference>
<feature type="region of interest" description="Disordered" evidence="5">
    <location>
        <begin position="22"/>
        <end position="81"/>
    </location>
</feature>
<dbReference type="Proteomes" id="UP000019678">
    <property type="component" value="Unassembled WGS sequence"/>
</dbReference>
<evidence type="ECO:0000256" key="1">
    <source>
        <dbReference type="ARBA" id="ARBA00023002"/>
    </source>
</evidence>
<evidence type="ECO:0000256" key="2">
    <source>
        <dbReference type="ARBA" id="ARBA00047806"/>
    </source>
</evidence>
<comment type="catalytic activity">
    <reaction evidence="2 4">
        <text>L-methionyl-[protein] + [thioredoxin]-disulfide + H2O = L-methionyl-(S)-S-oxide-[protein] + [thioredoxin]-dithiol</text>
        <dbReference type="Rhea" id="RHEA:14217"/>
        <dbReference type="Rhea" id="RHEA-COMP:10698"/>
        <dbReference type="Rhea" id="RHEA-COMP:10700"/>
        <dbReference type="Rhea" id="RHEA-COMP:12313"/>
        <dbReference type="Rhea" id="RHEA-COMP:12315"/>
        <dbReference type="ChEBI" id="CHEBI:15377"/>
        <dbReference type="ChEBI" id="CHEBI:16044"/>
        <dbReference type="ChEBI" id="CHEBI:29950"/>
        <dbReference type="ChEBI" id="CHEBI:44120"/>
        <dbReference type="ChEBI" id="CHEBI:50058"/>
        <dbReference type="EC" id="1.8.4.11"/>
    </reaction>
</comment>
<dbReference type="InterPro" id="IPR036509">
    <property type="entry name" value="Met_Sox_Rdtase_MsrA_sf"/>
</dbReference>
<evidence type="ECO:0000313" key="9">
    <source>
        <dbReference type="Proteomes" id="UP000019678"/>
    </source>
</evidence>
<feature type="active site" evidence="4">
    <location>
        <position position="92"/>
    </location>
</feature>
<organism evidence="8 9">
    <name type="scientific">Chondromyces apiculatus DSM 436</name>
    <dbReference type="NCBI Taxonomy" id="1192034"/>
    <lineage>
        <taxon>Bacteria</taxon>
        <taxon>Pseudomonadati</taxon>
        <taxon>Myxococcota</taxon>
        <taxon>Polyangia</taxon>
        <taxon>Polyangiales</taxon>
        <taxon>Polyangiaceae</taxon>
        <taxon>Chondromyces</taxon>
    </lineage>
</organism>
<dbReference type="RefSeq" id="WP_081864856.1">
    <property type="nucleotide sequence ID" value="NZ_ASRX01000018.1"/>
</dbReference>
<feature type="chain" id="PRO_5001500111" description="Peptide methionine sulfoxide reductase MsrA" evidence="6">
    <location>
        <begin position="27"/>
        <end position="242"/>
    </location>
</feature>
<name>A0A017TA47_9BACT</name>
<keyword evidence="9" id="KW-1185">Reference proteome</keyword>
<dbReference type="SUPFAM" id="SSF55068">
    <property type="entry name" value="Peptide methionine sulfoxide reductase"/>
    <property type="match status" value="1"/>
</dbReference>
<evidence type="ECO:0000256" key="3">
    <source>
        <dbReference type="ARBA" id="ARBA00048782"/>
    </source>
</evidence>
<dbReference type="Pfam" id="PF01625">
    <property type="entry name" value="PMSR"/>
    <property type="match status" value="1"/>
</dbReference>
<keyword evidence="6" id="KW-0732">Signal</keyword>
<evidence type="ECO:0000259" key="7">
    <source>
        <dbReference type="Pfam" id="PF01625"/>
    </source>
</evidence>
<evidence type="ECO:0000256" key="6">
    <source>
        <dbReference type="SAM" id="SignalP"/>
    </source>
</evidence>
<gene>
    <name evidence="4" type="primary">msrA</name>
    <name evidence="8" type="ORF">CAP_2274</name>
</gene>